<comment type="caution">
    <text evidence="2">The sequence shown here is derived from an EMBL/GenBank/DDBJ whole genome shotgun (WGS) entry which is preliminary data.</text>
</comment>
<feature type="region of interest" description="Disordered" evidence="1">
    <location>
        <begin position="77"/>
        <end position="99"/>
    </location>
</feature>
<sequence length="667" mass="74462">MSHGYESNIHPRLESESVADNAPIVNFVIVAASGSCKSSPESCPNKKRELASSITAAAMDDPVDKIERIEEEIADAESIPDKLTVEDSGKEEKDSGPASERRWPIEILFRQPIYSSDTGPRLPQELIERICEFLWDEPVQLAVSCTRICPAWYHAARRLLPELANITCRTREALQDYAHTLTSHRNAPYRNRFETLSIYNNASKPFAHVWPMFIPGWILPVLRSVTLADLDWSTKTPHDSFFIYLSSYTSVSSLILRDCRFRSLPDLRRVINALPNLMSLELYNITLQHPLRPGSVPDYITLRARSHKLESIDLCGSAPEDPGVLLDCQGTMALDNCPTLLHMVAANASTVTRLFLDLRFLTSLSALRQCLAHFCHLTSFGARYQLGSSPMIAFGETIPTRTENTSIHSWSTLSLMDIPDRSALQLLQLLDTPESCSKLQYSRIYLTGRPSAALLSCASRVLHASGHRLRCFKWYCSVDPDLKATPSPSLAGNTSLQSLQIFLHDVAPSPQKIHSALTAILSDIVSVDLHHMWIEFTLAHLEVLPHNHELPPPAVLDPAESIAAFHNILSREIFNGLPLHFDGYKGVEVEFDVQNIQDDPTVVATLKAYMVAIFTPWLDRGVVRLLIMSGMDVLDAITCVPISELREHTQSDFGGEDVEDKPIGTKR</sequence>
<evidence type="ECO:0000313" key="2">
    <source>
        <dbReference type="EMBL" id="TFY52777.1"/>
    </source>
</evidence>
<dbReference type="Proteomes" id="UP000298390">
    <property type="component" value="Unassembled WGS sequence"/>
</dbReference>
<dbReference type="EMBL" id="SEKV01000921">
    <property type="protein sequence ID" value="TFY52777.1"/>
    <property type="molecule type" value="Genomic_DNA"/>
</dbReference>
<protein>
    <recommendedName>
        <fullName evidence="4">F-box domain-containing protein</fullName>
    </recommendedName>
</protein>
<evidence type="ECO:0000313" key="3">
    <source>
        <dbReference type="Proteomes" id="UP000298390"/>
    </source>
</evidence>
<reference evidence="2 3" key="1">
    <citation type="submission" date="2019-01" db="EMBL/GenBank/DDBJ databases">
        <title>Genome sequencing of the rare red list fungi Fomitopsis rosea.</title>
        <authorList>
            <person name="Buettner E."/>
            <person name="Kellner H."/>
        </authorList>
    </citation>
    <scope>NUCLEOTIDE SEQUENCE [LARGE SCALE GENOMIC DNA]</scope>
    <source>
        <strain evidence="2 3">DSM 105464</strain>
    </source>
</reference>
<dbReference type="InterPro" id="IPR032675">
    <property type="entry name" value="LRR_dom_sf"/>
</dbReference>
<proteinExistence type="predicted"/>
<organism evidence="2 3">
    <name type="scientific">Rhodofomes roseus</name>
    <dbReference type="NCBI Taxonomy" id="34475"/>
    <lineage>
        <taxon>Eukaryota</taxon>
        <taxon>Fungi</taxon>
        <taxon>Dikarya</taxon>
        <taxon>Basidiomycota</taxon>
        <taxon>Agaricomycotina</taxon>
        <taxon>Agaricomycetes</taxon>
        <taxon>Polyporales</taxon>
        <taxon>Rhodofomes</taxon>
    </lineage>
</organism>
<feature type="compositionally biased region" description="Basic and acidic residues" evidence="1">
    <location>
        <begin position="79"/>
        <end position="99"/>
    </location>
</feature>
<dbReference type="AlphaFoldDB" id="A0A4Y9XTR4"/>
<accession>A0A4Y9XTR4</accession>
<gene>
    <name evidence="2" type="ORF">EVJ58_g9822</name>
</gene>
<name>A0A4Y9XTR4_9APHY</name>
<evidence type="ECO:0008006" key="4">
    <source>
        <dbReference type="Google" id="ProtNLM"/>
    </source>
</evidence>
<dbReference type="Gene3D" id="3.80.10.10">
    <property type="entry name" value="Ribonuclease Inhibitor"/>
    <property type="match status" value="1"/>
</dbReference>
<evidence type="ECO:0000256" key="1">
    <source>
        <dbReference type="SAM" id="MobiDB-lite"/>
    </source>
</evidence>